<organism evidence="2">
    <name type="scientific">Deinococcus sp. VB142</name>
    <dbReference type="NCBI Taxonomy" id="3112952"/>
    <lineage>
        <taxon>Bacteria</taxon>
        <taxon>Thermotogati</taxon>
        <taxon>Deinococcota</taxon>
        <taxon>Deinococci</taxon>
        <taxon>Deinococcales</taxon>
        <taxon>Deinococcaceae</taxon>
        <taxon>Deinococcus</taxon>
    </lineage>
</organism>
<dbReference type="SUPFAM" id="SSF46785">
    <property type="entry name" value="Winged helix' DNA-binding domain"/>
    <property type="match status" value="1"/>
</dbReference>
<dbReference type="AlphaFoldDB" id="A0AAU6Q558"/>
<reference evidence="2" key="1">
    <citation type="submission" date="2024-03" db="EMBL/GenBank/DDBJ databases">
        <title>Deinococcus weizhi sp. nov., isolated from human skin.</title>
        <authorList>
            <person name="Wei Z."/>
            <person name="Tian F."/>
            <person name="Yang C."/>
            <person name="Xin L.T."/>
            <person name="Wen Z.J."/>
            <person name="Lan K.C."/>
            <person name="Yu L."/>
            <person name="Zhe W."/>
            <person name="Dan F.D."/>
            <person name="Jun W."/>
            <person name="Rui Z."/>
            <person name="Yong X.J."/>
            <person name="Ting Y."/>
            <person name="Wei X."/>
            <person name="Xu Z.G."/>
            <person name="Xin Z."/>
            <person name="Dong F.G."/>
            <person name="Ni X.M."/>
            <person name="Zheng M.G."/>
            <person name="Chun Y."/>
            <person name="Qian W.X."/>
        </authorList>
    </citation>
    <scope>NUCLEOTIDE SEQUENCE</scope>
    <source>
        <strain evidence="2">VB142</strain>
    </source>
</reference>
<dbReference type="PANTHER" id="PTHR30363:SF28">
    <property type="entry name" value="TRANSCRIPTIONAL REGULATORY PROTEIN-RELATED"/>
    <property type="match status" value="1"/>
</dbReference>
<dbReference type="InterPro" id="IPR036390">
    <property type="entry name" value="WH_DNA-bd_sf"/>
</dbReference>
<dbReference type="InterPro" id="IPR000835">
    <property type="entry name" value="HTH_MarR-typ"/>
</dbReference>
<feature type="domain" description="HTH marR-type" evidence="1">
    <location>
        <begin position="20"/>
        <end position="74"/>
    </location>
</feature>
<dbReference type="Gene3D" id="1.10.10.10">
    <property type="entry name" value="Winged helix-like DNA-binding domain superfamily/Winged helix DNA-binding domain"/>
    <property type="match status" value="1"/>
</dbReference>
<sequence length="224" mass="25234">MTAQPLPLPPNPDTEQVPERTKTRLLELLKRHGPQTAQALAARLQITTPAARRHLSDLQEQTLVQAQIEKPGGRGRPQHVFRLTDHGDERAFPKTYSALCLDLLQEVAQFYGEEAVPRVLQARSERLGAWLSTELPADWPLEARLGRMVELLTDMGFDASLERQGGIWFLVQRNCPTLRVARVHKSLCLCEMEMYSQVLGVSIAREEHMACGQSACRYRLESVG</sequence>
<dbReference type="PANTHER" id="PTHR30363">
    <property type="entry name" value="HTH-TYPE TRANSCRIPTIONAL REGULATOR SRLR-RELATED"/>
    <property type="match status" value="1"/>
</dbReference>
<dbReference type="GO" id="GO:0003700">
    <property type="term" value="F:DNA-binding transcription factor activity"/>
    <property type="evidence" value="ECO:0007669"/>
    <property type="project" value="InterPro"/>
</dbReference>
<accession>A0AAU6Q558</accession>
<dbReference type="InterPro" id="IPR050313">
    <property type="entry name" value="Carb_Metab_HTH_regulators"/>
</dbReference>
<evidence type="ECO:0000313" key="2">
    <source>
        <dbReference type="EMBL" id="WYF45474.1"/>
    </source>
</evidence>
<proteinExistence type="predicted"/>
<protein>
    <submittedName>
        <fullName evidence="2">Metalloregulator ArsR/SmtB family transcription factor</fullName>
    </submittedName>
</protein>
<dbReference type="RefSeq" id="WP_339096727.1">
    <property type="nucleotide sequence ID" value="NZ_CP149782.1"/>
</dbReference>
<gene>
    <name evidence="2" type="ORF">WDJ50_04940</name>
</gene>
<dbReference type="EMBL" id="CP149782">
    <property type="protein sequence ID" value="WYF45474.1"/>
    <property type="molecule type" value="Genomic_DNA"/>
</dbReference>
<name>A0AAU6Q558_9DEIO</name>
<dbReference type="Pfam" id="PF12802">
    <property type="entry name" value="MarR_2"/>
    <property type="match status" value="1"/>
</dbReference>
<evidence type="ECO:0000259" key="1">
    <source>
        <dbReference type="Pfam" id="PF12802"/>
    </source>
</evidence>
<dbReference type="InterPro" id="IPR036388">
    <property type="entry name" value="WH-like_DNA-bd_sf"/>
</dbReference>